<evidence type="ECO:0000256" key="9">
    <source>
        <dbReference type="ARBA" id="ARBA00048052"/>
    </source>
</evidence>
<feature type="domain" description="Amidase" evidence="22">
    <location>
        <begin position="95"/>
        <end position="571"/>
    </location>
</feature>
<name>A0A9W3AF31_BIOGL</name>
<feature type="binding site" evidence="19">
    <location>
        <position position="220"/>
    </location>
    <ligand>
        <name>substrate</name>
    </ligand>
</feature>
<dbReference type="PROSITE" id="PS00571">
    <property type="entry name" value="AMIDASES"/>
    <property type="match status" value="1"/>
</dbReference>
<comment type="catalytic activity">
    <reaction evidence="15">
        <text>N-docosanoyl-ethanolamine + H2O = docosanoate + ethanolamine</text>
        <dbReference type="Rhea" id="RHEA:63128"/>
        <dbReference type="ChEBI" id="CHEBI:15377"/>
        <dbReference type="ChEBI" id="CHEBI:23858"/>
        <dbReference type="ChEBI" id="CHEBI:57603"/>
        <dbReference type="ChEBI" id="CHEBI:146186"/>
    </reaction>
    <physiologicalReaction direction="left-to-right" evidence="15">
        <dbReference type="Rhea" id="RHEA:63129"/>
    </physiologicalReaction>
</comment>
<feature type="coiled-coil region" evidence="20">
    <location>
        <begin position="51"/>
        <end position="78"/>
    </location>
</feature>
<comment type="catalytic activity">
    <reaction evidence="13">
        <text>N-(9Z-hexadecenoyl) ethanolamine + H2O = (9Z)-hexadecenoate + ethanolamine</text>
        <dbReference type="Rhea" id="RHEA:35563"/>
        <dbReference type="ChEBI" id="CHEBI:15377"/>
        <dbReference type="ChEBI" id="CHEBI:32372"/>
        <dbReference type="ChEBI" id="CHEBI:57603"/>
        <dbReference type="ChEBI" id="CHEBI:71465"/>
    </reaction>
    <physiologicalReaction direction="left-to-right" evidence="13">
        <dbReference type="Rhea" id="RHEA:35564"/>
    </physiologicalReaction>
</comment>
<evidence type="ECO:0000256" key="4">
    <source>
        <dbReference type="ARBA" id="ARBA00022553"/>
    </source>
</evidence>
<evidence type="ECO:0000256" key="14">
    <source>
        <dbReference type="ARBA" id="ARBA00051454"/>
    </source>
</evidence>
<evidence type="ECO:0000256" key="19">
    <source>
        <dbReference type="PIRSR" id="PIRSR001221-2"/>
    </source>
</evidence>
<evidence type="ECO:0000256" key="10">
    <source>
        <dbReference type="ARBA" id="ARBA00048606"/>
    </source>
</evidence>
<accession>A0A9W3AF31</accession>
<dbReference type="Pfam" id="PF01425">
    <property type="entry name" value="Amidase"/>
    <property type="match status" value="1"/>
</dbReference>
<comment type="catalytic activity">
    <reaction evidence="11">
        <text>N-(5Z,8Z,11Z,14Z-eicosatetraenoyl)-L-serine + H2O = (5Z,8Z,11Z,14Z)-eicosatetraenoate + L-serine</text>
        <dbReference type="Rhea" id="RHEA:64116"/>
        <dbReference type="ChEBI" id="CHEBI:15377"/>
        <dbReference type="ChEBI" id="CHEBI:32395"/>
        <dbReference type="ChEBI" id="CHEBI:33384"/>
        <dbReference type="ChEBI" id="CHEBI:149697"/>
    </reaction>
    <physiologicalReaction direction="left-to-right" evidence="11">
        <dbReference type="Rhea" id="RHEA:64117"/>
    </physiologicalReaction>
</comment>
<feature type="active site" description="Acyl-ester intermediate" evidence="18">
    <location>
        <position position="244"/>
    </location>
</feature>
<dbReference type="Gene3D" id="3.90.1300.10">
    <property type="entry name" value="Amidase signature (AS) domain"/>
    <property type="match status" value="1"/>
</dbReference>
<evidence type="ECO:0000256" key="1">
    <source>
        <dbReference type="ARBA" id="ARBA00000208"/>
    </source>
</evidence>
<keyword evidence="4" id="KW-0597">Phosphoprotein</keyword>
<dbReference type="PIRSF" id="PIRSF001221">
    <property type="entry name" value="Amidase_fungi"/>
    <property type="match status" value="1"/>
</dbReference>
<dbReference type="GO" id="GO:0017064">
    <property type="term" value="F:fatty acid amide hydrolase activity"/>
    <property type="evidence" value="ECO:0007669"/>
    <property type="project" value="UniProtKB-EC"/>
</dbReference>
<dbReference type="PANTHER" id="PTHR45847">
    <property type="entry name" value="FATTY ACID AMIDE HYDROLASE"/>
    <property type="match status" value="1"/>
</dbReference>
<evidence type="ECO:0000313" key="23">
    <source>
        <dbReference type="Proteomes" id="UP001165740"/>
    </source>
</evidence>
<organism evidence="23 24">
    <name type="scientific">Biomphalaria glabrata</name>
    <name type="common">Bloodfluke planorb</name>
    <name type="synonym">Freshwater snail</name>
    <dbReference type="NCBI Taxonomy" id="6526"/>
    <lineage>
        <taxon>Eukaryota</taxon>
        <taxon>Metazoa</taxon>
        <taxon>Spiralia</taxon>
        <taxon>Lophotrochozoa</taxon>
        <taxon>Mollusca</taxon>
        <taxon>Gastropoda</taxon>
        <taxon>Heterobranchia</taxon>
        <taxon>Euthyneura</taxon>
        <taxon>Panpulmonata</taxon>
        <taxon>Hygrophila</taxon>
        <taxon>Lymnaeoidea</taxon>
        <taxon>Planorbidae</taxon>
        <taxon>Biomphalaria</taxon>
    </lineage>
</organism>
<comment type="catalytic activity">
    <reaction evidence="16">
        <text>N-(5Z,8Z,11Z,14Z)-eicosatetraenoyl-glycine + H2O = (5Z,8Z,11Z,14Z)-eicosatetraenoate + glycine</text>
        <dbReference type="Rhea" id="RHEA:64108"/>
        <dbReference type="ChEBI" id="CHEBI:15377"/>
        <dbReference type="ChEBI" id="CHEBI:32395"/>
        <dbReference type="ChEBI" id="CHEBI:57305"/>
        <dbReference type="ChEBI" id="CHEBI:59002"/>
    </reaction>
    <physiologicalReaction direction="left-to-right" evidence="16">
        <dbReference type="Rhea" id="RHEA:64109"/>
    </physiologicalReaction>
</comment>
<evidence type="ECO:0000256" key="6">
    <source>
        <dbReference type="ARBA" id="ARBA00022963"/>
    </source>
</evidence>
<evidence type="ECO:0000256" key="16">
    <source>
        <dbReference type="ARBA" id="ARBA00052709"/>
    </source>
</evidence>
<keyword evidence="7" id="KW-0443">Lipid metabolism</keyword>
<dbReference type="Proteomes" id="UP001165740">
    <property type="component" value="Chromosome 5"/>
</dbReference>
<keyword evidence="5" id="KW-0378">Hydrolase</keyword>
<reference evidence="24" key="1">
    <citation type="submission" date="2025-08" db="UniProtKB">
        <authorList>
            <consortium name="RefSeq"/>
        </authorList>
    </citation>
    <scope>IDENTIFICATION</scope>
</reference>
<keyword evidence="20" id="KW-0175">Coiled coil</keyword>
<feature type="active site" description="Charge relay system" evidence="18">
    <location>
        <position position="145"/>
    </location>
</feature>
<evidence type="ECO:0000256" key="11">
    <source>
        <dbReference type="ARBA" id="ARBA00050294"/>
    </source>
</evidence>
<dbReference type="GO" id="GO:0004040">
    <property type="term" value="F:amidase activity"/>
    <property type="evidence" value="ECO:0007669"/>
    <property type="project" value="TreeGrafter"/>
</dbReference>
<comment type="catalytic activity">
    <reaction evidence="8">
        <text>(9Z)-octadecenoate + glycine = N-(9Z-octadecenoyl)glycine + H2O</text>
        <dbReference type="Rhea" id="RHEA:51316"/>
        <dbReference type="ChEBI" id="CHEBI:15377"/>
        <dbReference type="ChEBI" id="CHEBI:30823"/>
        <dbReference type="ChEBI" id="CHEBI:57305"/>
        <dbReference type="ChEBI" id="CHEBI:133992"/>
    </reaction>
    <physiologicalReaction direction="right-to-left" evidence="8">
        <dbReference type="Rhea" id="RHEA:51318"/>
    </physiologicalReaction>
</comment>
<dbReference type="GO" id="GO:0009062">
    <property type="term" value="P:fatty acid catabolic process"/>
    <property type="evidence" value="ECO:0007669"/>
    <property type="project" value="TreeGrafter"/>
</dbReference>
<dbReference type="AlphaFoldDB" id="A0A9W3AF31"/>
<feature type="transmembrane region" description="Helical" evidence="21">
    <location>
        <begin position="20"/>
        <end position="38"/>
    </location>
</feature>
<evidence type="ECO:0000256" key="18">
    <source>
        <dbReference type="PIRSR" id="PIRSR001221-1"/>
    </source>
</evidence>
<comment type="catalytic activity">
    <reaction evidence="9">
        <text>N-(9Z-octadecenoyl) ethanolamine + H2O = ethanolamine + (9Z)-octadecenoate</text>
        <dbReference type="Rhea" id="RHEA:45060"/>
        <dbReference type="ChEBI" id="CHEBI:15377"/>
        <dbReference type="ChEBI" id="CHEBI:30823"/>
        <dbReference type="ChEBI" id="CHEBI:57603"/>
        <dbReference type="ChEBI" id="CHEBI:71466"/>
    </reaction>
    <physiologicalReaction direction="left-to-right" evidence="9">
        <dbReference type="Rhea" id="RHEA:45061"/>
    </physiologicalReaction>
</comment>
<dbReference type="RefSeq" id="XP_055885738.1">
    <property type="nucleotide sequence ID" value="XM_056029763.1"/>
</dbReference>
<dbReference type="InterPro" id="IPR020556">
    <property type="entry name" value="Amidase_CS"/>
</dbReference>
<evidence type="ECO:0000256" key="13">
    <source>
        <dbReference type="ARBA" id="ARBA00051346"/>
    </source>
</evidence>
<evidence type="ECO:0000256" key="5">
    <source>
        <dbReference type="ARBA" id="ARBA00022801"/>
    </source>
</evidence>
<dbReference type="OrthoDB" id="6428749at2759"/>
<keyword evidence="21" id="KW-1133">Transmembrane helix</keyword>
<dbReference type="OMA" id="LAWQEEL"/>
<dbReference type="PANTHER" id="PTHR45847:SF6">
    <property type="entry name" value="FATTY ACID AMIDE HYDROLASE"/>
    <property type="match status" value="1"/>
</dbReference>
<dbReference type="InterPro" id="IPR023631">
    <property type="entry name" value="Amidase_dom"/>
</dbReference>
<feature type="binding site" evidence="19">
    <location>
        <begin position="241"/>
        <end position="244"/>
    </location>
    <ligand>
        <name>substrate</name>
    </ligand>
</feature>
<dbReference type="FunFam" id="3.90.1300.10:FF:000001">
    <property type="entry name" value="Fatty-acid amide hydrolase 1"/>
    <property type="match status" value="1"/>
</dbReference>
<evidence type="ECO:0000256" key="8">
    <source>
        <dbReference type="ARBA" id="ARBA00047450"/>
    </source>
</evidence>
<keyword evidence="21" id="KW-0812">Transmembrane</keyword>
<evidence type="ECO:0000256" key="17">
    <source>
        <dbReference type="ARBA" id="ARBA00077216"/>
    </source>
</evidence>
<comment type="catalytic activity">
    <reaction evidence="10">
        <text>N-(5Z,8Z,11Z,14Z-eicosatetraenoyl)-ethanolamine + H2O = ethanolamine + (5Z,8Z,11Z,14Z)-eicosatetraenoate</text>
        <dbReference type="Rhea" id="RHEA:26136"/>
        <dbReference type="ChEBI" id="CHEBI:2700"/>
        <dbReference type="ChEBI" id="CHEBI:15377"/>
        <dbReference type="ChEBI" id="CHEBI:32395"/>
        <dbReference type="ChEBI" id="CHEBI:57603"/>
        <dbReference type="EC" id="3.5.1.99"/>
    </reaction>
    <physiologicalReaction direction="left-to-right" evidence="10">
        <dbReference type="Rhea" id="RHEA:26137"/>
    </physiologicalReaction>
</comment>
<comment type="similarity">
    <text evidence="2">Belongs to the amidase family.</text>
</comment>
<proteinExistence type="inferred from homology"/>
<evidence type="ECO:0000259" key="22">
    <source>
        <dbReference type="Pfam" id="PF01425"/>
    </source>
</evidence>
<comment type="catalytic activity">
    <reaction evidence="14">
        <text>N-octadecanoyl ethanolamine + H2O = octadecanoate + ethanolamine</text>
        <dbReference type="Rhea" id="RHEA:63124"/>
        <dbReference type="ChEBI" id="CHEBI:15377"/>
        <dbReference type="ChEBI" id="CHEBI:25629"/>
        <dbReference type="ChEBI" id="CHEBI:57603"/>
        <dbReference type="ChEBI" id="CHEBI:85299"/>
    </reaction>
    <physiologicalReaction direction="left-to-right" evidence="14">
        <dbReference type="Rhea" id="RHEA:63125"/>
    </physiologicalReaction>
</comment>
<dbReference type="SUPFAM" id="SSF75304">
    <property type="entry name" value="Amidase signature (AS) enzymes"/>
    <property type="match status" value="1"/>
</dbReference>
<dbReference type="InterPro" id="IPR036928">
    <property type="entry name" value="AS_sf"/>
</dbReference>
<feature type="active site" description="Charge relay system" evidence="18">
    <location>
        <position position="220"/>
    </location>
</feature>
<feature type="binding site" evidence="19">
    <location>
        <position position="194"/>
    </location>
    <ligand>
        <name>substrate</name>
    </ligand>
</feature>
<evidence type="ECO:0000256" key="21">
    <source>
        <dbReference type="SAM" id="Phobius"/>
    </source>
</evidence>
<evidence type="ECO:0000256" key="3">
    <source>
        <dbReference type="ARBA" id="ARBA00012112"/>
    </source>
</evidence>
<dbReference type="GeneID" id="106064366"/>
<dbReference type="InterPro" id="IPR052096">
    <property type="entry name" value="Endocannabinoid_amidase"/>
</dbReference>
<comment type="catalytic activity">
    <reaction evidence="1">
        <text>(9Z)-octadecenamide + H2O = (9Z)-octadecenoate + NH4(+)</text>
        <dbReference type="Rhea" id="RHEA:26506"/>
        <dbReference type="ChEBI" id="CHEBI:15377"/>
        <dbReference type="ChEBI" id="CHEBI:28938"/>
        <dbReference type="ChEBI" id="CHEBI:30823"/>
        <dbReference type="ChEBI" id="CHEBI:116314"/>
        <dbReference type="EC" id="3.5.1.99"/>
    </reaction>
    <physiologicalReaction direction="left-to-right" evidence="1">
        <dbReference type="Rhea" id="RHEA:26507"/>
    </physiologicalReaction>
</comment>
<dbReference type="EC" id="3.5.1.99" evidence="3"/>
<evidence type="ECO:0000256" key="12">
    <source>
        <dbReference type="ARBA" id="ARBA00050992"/>
    </source>
</evidence>
<sequence>MDIYWKDFLAQVDKSTLCSSLVITVVSFTALQWLYRAYKRREMFFKIRRRYLKARRSIEHLREKLSEIRINKDVLSLNFSELQKLLQSGELGALEVLQAYQTMALNINEEINAITDVIESATSEAIRLDGVNDRGPLHGIPISVKESVGLKGLDCTAGFGQLADVLKKDDSVLIKVLRLKGAIPFIRTNIPQGMRSFACSNPIYGETKNPLNMSRCPGGSSGGEGAIIGGKGSILGVGSDIGGSLRCPAAFCGICALKPTSSRISSFGNFSTDAIGGQNIVPSAYGPMGRDVTTLIDFMEAVICPEIFSLDPHVTPIPFRHELLESSAPLRIGYYVYDECTRCTPPVVRAVMMAKSLLQDRGHTLVEIKPYKPMYACADILIPALFGDDCDSYADLLKYDTTCEIMYNTYRFNQYPYLLRLLFMRLQQLMHNDPLIVAMMKRKSMRSISDWFRKANECKEYQMEFATRWKKQNLDVVICPCLPCAPPRVGLEQKLLAILTYTGLYNVLNYPAGTLPVTTVTTSDVGNTMNPSYYPAYTAIEKLIQRDCEGSEGLPIGIQVVGLPFTEEVVLRVMLELETALKSSNRH</sequence>
<evidence type="ECO:0000256" key="20">
    <source>
        <dbReference type="SAM" id="Coils"/>
    </source>
</evidence>
<keyword evidence="21" id="KW-0472">Membrane</keyword>
<evidence type="ECO:0000256" key="15">
    <source>
        <dbReference type="ARBA" id="ARBA00052458"/>
    </source>
</evidence>
<comment type="catalytic activity">
    <reaction evidence="12">
        <text>N-(15Z-tetracosenoyl)-ethanolamine + H2O = (15Z)-tetracosenoate + ethanolamine</text>
        <dbReference type="Rhea" id="RHEA:63144"/>
        <dbReference type="ChEBI" id="CHEBI:15377"/>
        <dbReference type="ChEBI" id="CHEBI:32392"/>
        <dbReference type="ChEBI" id="CHEBI:57603"/>
        <dbReference type="ChEBI" id="CHEBI:146187"/>
    </reaction>
    <physiologicalReaction direction="left-to-right" evidence="12">
        <dbReference type="Rhea" id="RHEA:63145"/>
    </physiologicalReaction>
</comment>
<evidence type="ECO:0000313" key="24">
    <source>
        <dbReference type="RefSeq" id="XP_055885738.1"/>
    </source>
</evidence>
<keyword evidence="6" id="KW-0442">Lipid degradation</keyword>
<evidence type="ECO:0000256" key="2">
    <source>
        <dbReference type="ARBA" id="ARBA00009199"/>
    </source>
</evidence>
<gene>
    <name evidence="24" type="primary">LOC106064366</name>
</gene>
<protein>
    <recommendedName>
        <fullName evidence="3">fatty acid amide hydrolase</fullName>
        <ecNumber evidence="3">3.5.1.99</ecNumber>
    </recommendedName>
    <alternativeName>
        <fullName evidence="17">Anandamide amidohydrolase 1</fullName>
    </alternativeName>
</protein>
<evidence type="ECO:0000256" key="7">
    <source>
        <dbReference type="ARBA" id="ARBA00023098"/>
    </source>
</evidence>
<keyword evidence="23" id="KW-1185">Reference proteome</keyword>